<evidence type="ECO:0000313" key="2">
    <source>
        <dbReference type="Proteomes" id="UP000054843"/>
    </source>
</evidence>
<dbReference type="AlphaFoldDB" id="A0A0V1M3H3"/>
<reference evidence="1 2" key="1">
    <citation type="submission" date="2015-01" db="EMBL/GenBank/DDBJ databases">
        <title>Evolution of Trichinella species and genotypes.</title>
        <authorList>
            <person name="Korhonen P.K."/>
            <person name="Edoardo P."/>
            <person name="Giuseppe L.R."/>
            <person name="Gasser R.B."/>
        </authorList>
    </citation>
    <scope>NUCLEOTIDE SEQUENCE [LARGE SCALE GENOMIC DNA]</scope>
    <source>
        <strain evidence="1">ISS1980</strain>
    </source>
</reference>
<comment type="caution">
    <text evidence="1">The sequence shown here is derived from an EMBL/GenBank/DDBJ whole genome shotgun (WGS) entry which is preliminary data.</text>
</comment>
<protein>
    <submittedName>
        <fullName evidence="1">Uncharacterized protein</fullName>
    </submittedName>
</protein>
<gene>
    <name evidence="1" type="ORF">T10_11867</name>
</gene>
<dbReference type="Proteomes" id="UP000054843">
    <property type="component" value="Unassembled WGS sequence"/>
</dbReference>
<accession>A0A0V1M3H3</accession>
<keyword evidence="2" id="KW-1185">Reference proteome</keyword>
<evidence type="ECO:0000313" key="1">
    <source>
        <dbReference type="EMBL" id="KRZ66413.1"/>
    </source>
</evidence>
<proteinExistence type="predicted"/>
<sequence>MDSTKQLKLLPRIHSSVDITFFDVSIRAPFNKQKALVPQGISQVDLQLSLLIVVVTQRLYTIYLPYSHALVAKSRNVSVQSGLLISTDMKN</sequence>
<name>A0A0V1M3H3_9BILA</name>
<dbReference type="EMBL" id="JYDO01000245">
    <property type="protein sequence ID" value="KRZ66413.1"/>
    <property type="molecule type" value="Genomic_DNA"/>
</dbReference>
<organism evidence="1 2">
    <name type="scientific">Trichinella papuae</name>
    <dbReference type="NCBI Taxonomy" id="268474"/>
    <lineage>
        <taxon>Eukaryota</taxon>
        <taxon>Metazoa</taxon>
        <taxon>Ecdysozoa</taxon>
        <taxon>Nematoda</taxon>
        <taxon>Enoplea</taxon>
        <taxon>Dorylaimia</taxon>
        <taxon>Trichinellida</taxon>
        <taxon>Trichinellidae</taxon>
        <taxon>Trichinella</taxon>
    </lineage>
</organism>